<protein>
    <submittedName>
        <fullName evidence="2">Uncharacterized protein</fullName>
    </submittedName>
</protein>
<proteinExistence type="predicted"/>
<feature type="region of interest" description="Disordered" evidence="1">
    <location>
        <begin position="1"/>
        <end position="52"/>
    </location>
</feature>
<accession>A0AAE1UA16</accession>
<organism evidence="2 3">
    <name type="scientific">Petrolisthes manimaculis</name>
    <dbReference type="NCBI Taxonomy" id="1843537"/>
    <lineage>
        <taxon>Eukaryota</taxon>
        <taxon>Metazoa</taxon>
        <taxon>Ecdysozoa</taxon>
        <taxon>Arthropoda</taxon>
        <taxon>Crustacea</taxon>
        <taxon>Multicrustacea</taxon>
        <taxon>Malacostraca</taxon>
        <taxon>Eumalacostraca</taxon>
        <taxon>Eucarida</taxon>
        <taxon>Decapoda</taxon>
        <taxon>Pleocyemata</taxon>
        <taxon>Anomura</taxon>
        <taxon>Galatheoidea</taxon>
        <taxon>Porcellanidae</taxon>
        <taxon>Petrolisthes</taxon>
    </lineage>
</organism>
<evidence type="ECO:0000313" key="3">
    <source>
        <dbReference type="Proteomes" id="UP001292094"/>
    </source>
</evidence>
<evidence type="ECO:0000256" key="1">
    <source>
        <dbReference type="SAM" id="MobiDB-lite"/>
    </source>
</evidence>
<keyword evidence="3" id="KW-1185">Reference proteome</keyword>
<name>A0AAE1UA16_9EUCA</name>
<feature type="compositionally biased region" description="Pro residues" evidence="1">
    <location>
        <begin position="20"/>
        <end position="45"/>
    </location>
</feature>
<dbReference type="Proteomes" id="UP001292094">
    <property type="component" value="Unassembled WGS sequence"/>
</dbReference>
<dbReference type="AlphaFoldDB" id="A0AAE1UA16"/>
<feature type="compositionally biased region" description="Low complexity" evidence="1">
    <location>
        <begin position="1"/>
        <end position="15"/>
    </location>
</feature>
<gene>
    <name evidence="2" type="ORF">Pmani_017298</name>
</gene>
<sequence>MNRPQQQQPLRSSPLTVTPRPVPIFPQAPRPVIRPSPPRPTPAVPRRPQRAISVQVTRPITKPRRRPRRQRQPRRLPCCPCYCVEECCESPDDNS</sequence>
<reference evidence="2" key="1">
    <citation type="submission" date="2023-11" db="EMBL/GenBank/DDBJ databases">
        <title>Genome assemblies of two species of porcelain crab, Petrolisthes cinctipes and Petrolisthes manimaculis (Anomura: Porcellanidae).</title>
        <authorList>
            <person name="Angst P."/>
        </authorList>
    </citation>
    <scope>NUCLEOTIDE SEQUENCE</scope>
    <source>
        <strain evidence="2">PB745_02</strain>
        <tissue evidence="2">Gill</tissue>
    </source>
</reference>
<dbReference type="EMBL" id="JAWZYT010001547">
    <property type="protein sequence ID" value="KAK4311179.1"/>
    <property type="molecule type" value="Genomic_DNA"/>
</dbReference>
<comment type="caution">
    <text evidence="2">The sequence shown here is derived from an EMBL/GenBank/DDBJ whole genome shotgun (WGS) entry which is preliminary data.</text>
</comment>
<evidence type="ECO:0000313" key="2">
    <source>
        <dbReference type="EMBL" id="KAK4311179.1"/>
    </source>
</evidence>